<dbReference type="EMBL" id="WHPF01000021">
    <property type="protein sequence ID" value="NNV57892.1"/>
    <property type="molecule type" value="Genomic_DNA"/>
</dbReference>
<protein>
    <recommendedName>
        <fullName evidence="1">YdhG-like domain-containing protein</fullName>
    </recommendedName>
</protein>
<dbReference type="Proteomes" id="UP000598971">
    <property type="component" value="Unassembled WGS sequence"/>
</dbReference>
<accession>A0A8J8FJQ9</accession>
<dbReference type="AlphaFoldDB" id="A0A8J8FJQ9"/>
<evidence type="ECO:0000313" key="3">
    <source>
        <dbReference type="Proteomes" id="UP000598971"/>
    </source>
</evidence>
<evidence type="ECO:0000259" key="1">
    <source>
        <dbReference type="Pfam" id="PF08818"/>
    </source>
</evidence>
<keyword evidence="3" id="KW-1185">Reference proteome</keyword>
<dbReference type="RefSeq" id="WP_171609845.1">
    <property type="nucleotide sequence ID" value="NZ_WHPF01000021.1"/>
</dbReference>
<dbReference type="InterPro" id="IPR014922">
    <property type="entry name" value="YdhG-like"/>
</dbReference>
<dbReference type="SUPFAM" id="SSF159888">
    <property type="entry name" value="YdhG-like"/>
    <property type="match status" value="1"/>
</dbReference>
<gene>
    <name evidence="2" type="ORF">GD597_20680</name>
</gene>
<evidence type="ECO:0000313" key="2">
    <source>
        <dbReference type="EMBL" id="NNV57892.1"/>
    </source>
</evidence>
<dbReference type="Gene3D" id="3.90.1150.200">
    <property type="match status" value="1"/>
</dbReference>
<name>A0A8J8FJQ9_9BACT</name>
<dbReference type="Pfam" id="PF08818">
    <property type="entry name" value="DUF1801"/>
    <property type="match status" value="1"/>
</dbReference>
<proteinExistence type="predicted"/>
<reference evidence="2" key="1">
    <citation type="submission" date="2019-10" db="EMBL/GenBank/DDBJ databases">
        <title>Draft genome sequence of Panacibacter sp. KCS-6.</title>
        <authorList>
            <person name="Yim K.J."/>
        </authorList>
    </citation>
    <scope>NUCLEOTIDE SEQUENCE</scope>
    <source>
        <strain evidence="2">KCS-6</strain>
    </source>
</reference>
<comment type="caution">
    <text evidence="2">The sequence shown here is derived from an EMBL/GenBank/DDBJ whole genome shotgun (WGS) entry which is preliminary data.</text>
</comment>
<feature type="domain" description="YdhG-like" evidence="1">
    <location>
        <begin position="23"/>
        <end position="114"/>
    </location>
</feature>
<sequence length="126" mass="14105">MKKIKEKPATIEAYIAAAPEALQERMQQLHACILAATPGAKEGLKWSMPAYSYHRILVTFAVFKNHIGFYPTPSAVEAFAPQLTKYATARGSVQFPHSEPLPFALIKKMVQFRVQESLAADIKWKT</sequence>
<organism evidence="2 3">
    <name type="scientific">Limnovirga soli</name>
    <dbReference type="NCBI Taxonomy" id="2656915"/>
    <lineage>
        <taxon>Bacteria</taxon>
        <taxon>Pseudomonadati</taxon>
        <taxon>Bacteroidota</taxon>
        <taxon>Chitinophagia</taxon>
        <taxon>Chitinophagales</taxon>
        <taxon>Chitinophagaceae</taxon>
        <taxon>Limnovirga</taxon>
    </lineage>
</organism>